<dbReference type="PANTHER" id="PTHR10381:SF70">
    <property type="entry name" value="ATP-DEPENDENT CLP PROTEASE PROTEOLYTIC SUBUNIT"/>
    <property type="match status" value="1"/>
</dbReference>
<dbReference type="RefSeq" id="WP_102735085.1">
    <property type="nucleotide sequence ID" value="NZ_CP085979.1"/>
</dbReference>
<comment type="caution">
    <text evidence="5">The sequence shown here is derived from an EMBL/GenBank/DDBJ whole genome shotgun (WGS) entry which is preliminary data.</text>
</comment>
<protein>
    <recommendedName>
        <fullName evidence="7">ATP-dependent Clp protease proteolytic subunit</fullName>
    </recommendedName>
</protein>
<dbReference type="Proteomes" id="UP000235914">
    <property type="component" value="Unassembled WGS sequence"/>
</dbReference>
<dbReference type="GO" id="GO:0051117">
    <property type="term" value="F:ATPase binding"/>
    <property type="evidence" value="ECO:0007669"/>
    <property type="project" value="TreeGrafter"/>
</dbReference>
<gene>
    <name evidence="5" type="ORF">CXU09_00590</name>
</gene>
<evidence type="ECO:0000256" key="1">
    <source>
        <dbReference type="ARBA" id="ARBA00022670"/>
    </source>
</evidence>
<sequence>MNKIVFAQMAARLEGGAGEQKKTGMLAFSRIMEAEEKVGVATISGYIGYGNATVDEFTKHLEELKAEGCTKFEVILNSMGGNLFEASGIYDIIKGCGMEVTAKIYGVAASAATLIACAAGRVLISENSRYMVHRARGCAVGTVEEIEAYAADLKDAEGQVTGIYAERTGKSAEDVMAVLNAETWMNAETAVKEGWCDEVISPSAADSGQKETAAPGKEEDGGGEEGDPGEEEKGGPPQNYTVLRRMMAAVGLAGKNSVEELEREVSRLVAENERLAAENDGFRGMQGQQARVMEAHEREFEQRVKEAVVREMAAIGVAPVGLPPAEGATEETGKKEPAMTNEKLREMAAQDALEWIMGHPQEAARLAEQPGK</sequence>
<dbReference type="EMBL" id="PJKN01000001">
    <property type="protein sequence ID" value="PNC57611.1"/>
    <property type="molecule type" value="Genomic_DNA"/>
</dbReference>
<feature type="compositionally biased region" description="Acidic residues" evidence="4">
    <location>
        <begin position="221"/>
        <end position="230"/>
    </location>
</feature>
<dbReference type="InterPro" id="IPR023562">
    <property type="entry name" value="ClpP/TepA"/>
</dbReference>
<evidence type="ECO:0000313" key="5">
    <source>
        <dbReference type="EMBL" id="PNC57611.1"/>
    </source>
</evidence>
<accession>A0AAP8NP54</accession>
<feature type="compositionally biased region" description="Basic and acidic residues" evidence="4">
    <location>
        <begin position="331"/>
        <end position="340"/>
    </location>
</feature>
<dbReference type="PANTHER" id="PTHR10381">
    <property type="entry name" value="ATP-DEPENDENT CLP PROTEASE PROTEOLYTIC SUBUNIT"/>
    <property type="match status" value="1"/>
</dbReference>
<feature type="region of interest" description="Disordered" evidence="4">
    <location>
        <begin position="320"/>
        <end position="340"/>
    </location>
</feature>
<dbReference type="GO" id="GO:0004176">
    <property type="term" value="F:ATP-dependent peptidase activity"/>
    <property type="evidence" value="ECO:0007669"/>
    <property type="project" value="TreeGrafter"/>
</dbReference>
<evidence type="ECO:0000313" key="6">
    <source>
        <dbReference type="Proteomes" id="UP000235914"/>
    </source>
</evidence>
<organism evidence="5 6">
    <name type="scientific">Akkermansia muciniphila</name>
    <dbReference type="NCBI Taxonomy" id="239935"/>
    <lineage>
        <taxon>Bacteria</taxon>
        <taxon>Pseudomonadati</taxon>
        <taxon>Verrucomicrobiota</taxon>
        <taxon>Verrucomicrobiia</taxon>
        <taxon>Verrucomicrobiales</taxon>
        <taxon>Akkermansiaceae</taxon>
        <taxon>Akkermansia</taxon>
    </lineage>
</organism>
<dbReference type="AlphaFoldDB" id="A0AAP8NP54"/>
<evidence type="ECO:0000256" key="4">
    <source>
        <dbReference type="SAM" id="MobiDB-lite"/>
    </source>
</evidence>
<dbReference type="CDD" id="cd07016">
    <property type="entry name" value="S14_ClpP_1"/>
    <property type="match status" value="1"/>
</dbReference>
<keyword evidence="3" id="KW-0720">Serine protease</keyword>
<evidence type="ECO:0008006" key="7">
    <source>
        <dbReference type="Google" id="ProtNLM"/>
    </source>
</evidence>
<dbReference type="GO" id="GO:0004252">
    <property type="term" value="F:serine-type endopeptidase activity"/>
    <property type="evidence" value="ECO:0007669"/>
    <property type="project" value="TreeGrafter"/>
</dbReference>
<dbReference type="Pfam" id="PF00574">
    <property type="entry name" value="CLP_protease"/>
    <property type="match status" value="1"/>
</dbReference>
<dbReference type="GO" id="GO:0006515">
    <property type="term" value="P:protein quality control for misfolded or incompletely synthesized proteins"/>
    <property type="evidence" value="ECO:0007669"/>
    <property type="project" value="TreeGrafter"/>
</dbReference>
<evidence type="ECO:0000256" key="2">
    <source>
        <dbReference type="ARBA" id="ARBA00022801"/>
    </source>
</evidence>
<proteinExistence type="predicted"/>
<dbReference type="Gene3D" id="3.90.226.10">
    <property type="entry name" value="2-enoyl-CoA Hydratase, Chain A, domain 1"/>
    <property type="match status" value="1"/>
</dbReference>
<dbReference type="NCBIfam" id="NF045542">
    <property type="entry name" value="Clp_rel_HeadMat"/>
    <property type="match status" value="1"/>
</dbReference>
<feature type="region of interest" description="Disordered" evidence="4">
    <location>
        <begin position="201"/>
        <end position="238"/>
    </location>
</feature>
<keyword evidence="2" id="KW-0378">Hydrolase</keyword>
<evidence type="ECO:0000256" key="3">
    <source>
        <dbReference type="ARBA" id="ARBA00022825"/>
    </source>
</evidence>
<keyword evidence="1" id="KW-0645">Protease</keyword>
<dbReference type="SUPFAM" id="SSF52096">
    <property type="entry name" value="ClpP/crotonase"/>
    <property type="match status" value="1"/>
</dbReference>
<name>A0AAP8NP54_9BACT</name>
<dbReference type="InterPro" id="IPR029045">
    <property type="entry name" value="ClpP/crotonase-like_dom_sf"/>
</dbReference>
<dbReference type="GO" id="GO:0009368">
    <property type="term" value="C:endopeptidase Clp complex"/>
    <property type="evidence" value="ECO:0007669"/>
    <property type="project" value="TreeGrafter"/>
</dbReference>
<reference evidence="5 6" key="1">
    <citation type="journal article" date="2017" name="BMC Genomics">
        <title>Genome sequencing of 39 Akkermansia muciniphila isolates reveals its population structure, genomic and functional diverisity, and global distribution in mammalian gut microbiotas.</title>
        <authorList>
            <person name="Guo X."/>
            <person name="Li S."/>
            <person name="Zhang J."/>
            <person name="Wu F."/>
            <person name="Li X."/>
            <person name="Wu D."/>
            <person name="Zhang M."/>
            <person name="Ou Z."/>
            <person name="Jie Z."/>
            <person name="Yan Q."/>
            <person name="Li P."/>
            <person name="Yi J."/>
            <person name="Peng Y."/>
        </authorList>
    </citation>
    <scope>NUCLEOTIDE SEQUENCE [LARGE SCALE GENOMIC DNA]</scope>
    <source>
        <strain evidence="5 6">GP43</strain>
    </source>
</reference>